<keyword evidence="9" id="KW-0472">Membrane</keyword>
<name>A0A939QLH6_9MICO</name>
<dbReference type="InterPro" id="IPR036890">
    <property type="entry name" value="HATPase_C_sf"/>
</dbReference>
<evidence type="ECO:0000259" key="10">
    <source>
        <dbReference type="Pfam" id="PF07730"/>
    </source>
</evidence>
<dbReference type="PANTHER" id="PTHR24421:SF10">
    <property type="entry name" value="NITRATE_NITRITE SENSOR PROTEIN NARQ"/>
    <property type="match status" value="1"/>
</dbReference>
<evidence type="ECO:0000256" key="2">
    <source>
        <dbReference type="ARBA" id="ARBA00012438"/>
    </source>
</evidence>
<keyword evidence="9" id="KW-0812">Transmembrane</keyword>
<keyword evidence="3" id="KW-0597">Phosphoprotein</keyword>
<feature type="transmembrane region" description="Helical" evidence="9">
    <location>
        <begin position="121"/>
        <end position="147"/>
    </location>
</feature>
<dbReference type="SUPFAM" id="SSF55874">
    <property type="entry name" value="ATPase domain of HSP90 chaperone/DNA topoisomerase II/histidine kinase"/>
    <property type="match status" value="1"/>
</dbReference>
<evidence type="ECO:0000256" key="6">
    <source>
        <dbReference type="ARBA" id="ARBA00022777"/>
    </source>
</evidence>
<evidence type="ECO:0000256" key="8">
    <source>
        <dbReference type="ARBA" id="ARBA00023012"/>
    </source>
</evidence>
<comment type="caution">
    <text evidence="11">The sequence shown here is derived from an EMBL/GenBank/DDBJ whole genome shotgun (WGS) entry which is preliminary data.</text>
</comment>
<gene>
    <name evidence="11" type="ORF">J5V96_05500</name>
</gene>
<dbReference type="PANTHER" id="PTHR24421">
    <property type="entry name" value="NITRATE/NITRITE SENSOR PROTEIN NARX-RELATED"/>
    <property type="match status" value="1"/>
</dbReference>
<accession>A0A939QLH6</accession>
<sequence>MSETSRARTPERPRQVRSERWLLRSSARPVGFWEFTPFSRDARVTILGITLVLFAIEAALRLADLLPNGARGFAMPLLATALVAVTLWHPPSGAIGLMLLGFGGVAIGQGGRFLSGMVLTAGLIVFACGLKMVAAFLAATLVWVAIVTAWPPGLGDWGTLGHLLALVLSVAVGAAIRGMVRRNRELSREIAAGDERLQAELRAERVRIADELHDIIAHDISVVTMHARVLERTQDPEVRQRSQQAIAHAAGQALADTRRVLQLIHREPDPVTTEPADLRATLERLAEQLRSAGDEVDLAVDAVPALARSIETTLVHAARESVTNVIKHTVGPGRQVRISLAADRDTVTLCVQNAGQAKAPVASSGYGLARLRERAELLGGTFTGGFESGSWVVRMSLPQH</sequence>
<protein>
    <recommendedName>
        <fullName evidence="2">histidine kinase</fullName>
        <ecNumber evidence="2">2.7.13.3</ecNumber>
    </recommendedName>
</protein>
<feature type="transmembrane region" description="Helical" evidence="9">
    <location>
        <begin position="42"/>
        <end position="60"/>
    </location>
</feature>
<dbReference type="GO" id="GO:0046983">
    <property type="term" value="F:protein dimerization activity"/>
    <property type="evidence" value="ECO:0007669"/>
    <property type="project" value="InterPro"/>
</dbReference>
<dbReference type="CDD" id="cd16917">
    <property type="entry name" value="HATPase_UhpB-NarQ-NarX-like"/>
    <property type="match status" value="1"/>
</dbReference>
<dbReference type="Gene3D" id="3.30.565.10">
    <property type="entry name" value="Histidine kinase-like ATPase, C-terminal domain"/>
    <property type="match status" value="1"/>
</dbReference>
<keyword evidence="9" id="KW-1133">Transmembrane helix</keyword>
<dbReference type="InterPro" id="IPR050482">
    <property type="entry name" value="Sensor_HK_TwoCompSys"/>
</dbReference>
<proteinExistence type="predicted"/>
<feature type="transmembrane region" description="Helical" evidence="9">
    <location>
        <begin position="95"/>
        <end position="114"/>
    </location>
</feature>
<keyword evidence="8" id="KW-0902">Two-component regulatory system</keyword>
<feature type="transmembrane region" description="Helical" evidence="9">
    <location>
        <begin position="159"/>
        <end position="180"/>
    </location>
</feature>
<feature type="domain" description="Signal transduction histidine kinase subgroup 3 dimerisation and phosphoacceptor" evidence="10">
    <location>
        <begin position="204"/>
        <end position="265"/>
    </location>
</feature>
<keyword evidence="4" id="KW-0808">Transferase</keyword>
<evidence type="ECO:0000313" key="11">
    <source>
        <dbReference type="EMBL" id="MBO3662965.1"/>
    </source>
</evidence>
<dbReference type="RefSeq" id="WP_208501452.1">
    <property type="nucleotide sequence ID" value="NZ_JAGFOA010000002.1"/>
</dbReference>
<dbReference type="AlphaFoldDB" id="A0A939QLH6"/>
<keyword evidence="6 11" id="KW-0418">Kinase</keyword>
<dbReference type="GO" id="GO:0005524">
    <property type="term" value="F:ATP binding"/>
    <property type="evidence" value="ECO:0007669"/>
    <property type="project" value="UniProtKB-KW"/>
</dbReference>
<comment type="catalytic activity">
    <reaction evidence="1">
        <text>ATP + protein L-histidine = ADP + protein N-phospho-L-histidine.</text>
        <dbReference type="EC" id="2.7.13.3"/>
    </reaction>
</comment>
<dbReference type="GO" id="GO:0000155">
    <property type="term" value="F:phosphorelay sensor kinase activity"/>
    <property type="evidence" value="ECO:0007669"/>
    <property type="project" value="InterPro"/>
</dbReference>
<evidence type="ECO:0000256" key="5">
    <source>
        <dbReference type="ARBA" id="ARBA00022741"/>
    </source>
</evidence>
<dbReference type="EMBL" id="JAGFOA010000002">
    <property type="protein sequence ID" value="MBO3662965.1"/>
    <property type="molecule type" value="Genomic_DNA"/>
</dbReference>
<dbReference type="Gene3D" id="1.20.5.1930">
    <property type="match status" value="1"/>
</dbReference>
<keyword evidence="7" id="KW-0067">ATP-binding</keyword>
<dbReference type="Pfam" id="PF07730">
    <property type="entry name" value="HisKA_3"/>
    <property type="match status" value="1"/>
</dbReference>
<evidence type="ECO:0000256" key="4">
    <source>
        <dbReference type="ARBA" id="ARBA00022679"/>
    </source>
</evidence>
<evidence type="ECO:0000313" key="12">
    <source>
        <dbReference type="Proteomes" id="UP000680132"/>
    </source>
</evidence>
<dbReference type="GO" id="GO:0016020">
    <property type="term" value="C:membrane"/>
    <property type="evidence" value="ECO:0007669"/>
    <property type="project" value="InterPro"/>
</dbReference>
<dbReference type="InterPro" id="IPR011712">
    <property type="entry name" value="Sig_transdc_His_kin_sub3_dim/P"/>
</dbReference>
<keyword evidence="12" id="KW-1185">Reference proteome</keyword>
<dbReference type="Proteomes" id="UP000680132">
    <property type="component" value="Unassembled WGS sequence"/>
</dbReference>
<reference evidence="11" key="1">
    <citation type="submission" date="2021-03" db="EMBL/GenBank/DDBJ databases">
        <title>Microbacterium sp. nov., a novel actinobacterium isolated from cow dung.</title>
        <authorList>
            <person name="Zhang L."/>
        </authorList>
    </citation>
    <scope>NUCLEOTIDE SEQUENCE</scope>
    <source>
        <strain evidence="11">NEAU-LLB</strain>
    </source>
</reference>
<evidence type="ECO:0000256" key="3">
    <source>
        <dbReference type="ARBA" id="ARBA00022553"/>
    </source>
</evidence>
<organism evidence="11 12">
    <name type="scientific">Microbacterium stercoris</name>
    <dbReference type="NCBI Taxonomy" id="2820289"/>
    <lineage>
        <taxon>Bacteria</taxon>
        <taxon>Bacillati</taxon>
        <taxon>Actinomycetota</taxon>
        <taxon>Actinomycetes</taxon>
        <taxon>Micrococcales</taxon>
        <taxon>Microbacteriaceae</taxon>
        <taxon>Microbacterium</taxon>
    </lineage>
</organism>
<evidence type="ECO:0000256" key="9">
    <source>
        <dbReference type="SAM" id="Phobius"/>
    </source>
</evidence>
<keyword evidence="5" id="KW-0547">Nucleotide-binding</keyword>
<evidence type="ECO:0000256" key="1">
    <source>
        <dbReference type="ARBA" id="ARBA00000085"/>
    </source>
</evidence>
<dbReference type="EC" id="2.7.13.3" evidence="2"/>
<evidence type="ECO:0000256" key="7">
    <source>
        <dbReference type="ARBA" id="ARBA00022840"/>
    </source>
</evidence>